<gene>
    <name evidence="1" type="ORF">FOPG_16196</name>
</gene>
<dbReference type="AlphaFoldDB" id="X0GVM7"/>
<reference evidence="1" key="1">
    <citation type="submission" date="2011-11" db="EMBL/GenBank/DDBJ databases">
        <title>The Genome Sequence of Fusarium oxysporum PHW808.</title>
        <authorList>
            <consortium name="The Broad Institute Genome Sequencing Platform"/>
            <person name="Ma L.-J."/>
            <person name="Gale L.R."/>
            <person name="Schwartz D.C."/>
            <person name="Zhou S."/>
            <person name="Corby-Kistler H."/>
            <person name="Young S.K."/>
            <person name="Zeng Q."/>
            <person name="Gargeya S."/>
            <person name="Fitzgerald M."/>
            <person name="Haas B."/>
            <person name="Abouelleil A."/>
            <person name="Alvarado L."/>
            <person name="Arachchi H.M."/>
            <person name="Berlin A."/>
            <person name="Brown A."/>
            <person name="Chapman S.B."/>
            <person name="Chen Z."/>
            <person name="Dunbar C."/>
            <person name="Freedman E."/>
            <person name="Gearin G."/>
            <person name="Goldberg J."/>
            <person name="Griggs A."/>
            <person name="Gujja S."/>
            <person name="Heiman D."/>
            <person name="Howarth C."/>
            <person name="Larson L."/>
            <person name="Lui A."/>
            <person name="MacDonald P.J.P."/>
            <person name="Montmayeur A."/>
            <person name="Murphy C."/>
            <person name="Neiman D."/>
            <person name="Pearson M."/>
            <person name="Priest M."/>
            <person name="Roberts A."/>
            <person name="Saif S."/>
            <person name="Shea T."/>
            <person name="Shenoy N."/>
            <person name="Sisk P."/>
            <person name="Stolte C."/>
            <person name="Sykes S."/>
            <person name="Wortman J."/>
            <person name="Nusbaum C."/>
            <person name="Birren B."/>
        </authorList>
    </citation>
    <scope>NUCLEOTIDE SEQUENCE [LARGE SCALE GENOMIC DNA]</scope>
    <source>
        <strain evidence="1">54008</strain>
    </source>
</reference>
<accession>X0GVM7</accession>
<name>X0GVM7_FUSOX</name>
<reference evidence="1" key="2">
    <citation type="submission" date="2014-03" db="EMBL/GenBank/DDBJ databases">
        <title>The Genome Annotation of Fusarium oxysporum PHW808.</title>
        <authorList>
            <consortium name="The Broad Institute Genomics Platform"/>
            <person name="Ma L.-J."/>
            <person name="Corby-Kistler H."/>
            <person name="Broz K."/>
            <person name="Gale L.R."/>
            <person name="Jonkers W."/>
            <person name="O'Donnell K."/>
            <person name="Ploetz R."/>
            <person name="Steinberg C."/>
            <person name="Schwartz D.C."/>
            <person name="VanEtten H."/>
            <person name="Zhou S."/>
            <person name="Young S.K."/>
            <person name="Zeng Q."/>
            <person name="Gargeya S."/>
            <person name="Fitzgerald M."/>
            <person name="Abouelleil A."/>
            <person name="Alvarado L."/>
            <person name="Chapman S.B."/>
            <person name="Gainer-Dewar J."/>
            <person name="Goldberg J."/>
            <person name="Griggs A."/>
            <person name="Gujja S."/>
            <person name="Hansen M."/>
            <person name="Howarth C."/>
            <person name="Imamovic A."/>
            <person name="Ireland A."/>
            <person name="Larimer J."/>
            <person name="McCowan C."/>
            <person name="Murphy C."/>
            <person name="Pearson M."/>
            <person name="Poon T.W."/>
            <person name="Priest M."/>
            <person name="Roberts A."/>
            <person name="Saif S."/>
            <person name="Shea T."/>
            <person name="Sykes S."/>
            <person name="Wortman J."/>
            <person name="Nusbaum C."/>
            <person name="Birren B."/>
        </authorList>
    </citation>
    <scope>NUCLEOTIDE SEQUENCE</scope>
    <source>
        <strain evidence="1">54008</strain>
    </source>
</reference>
<proteinExistence type="predicted"/>
<dbReference type="HOGENOM" id="CLU_037339_0_0_1"/>
<organism evidence="1">
    <name type="scientific">Fusarium oxysporum f. sp. conglutinans race 2 54008</name>
    <dbReference type="NCBI Taxonomy" id="1089457"/>
    <lineage>
        <taxon>Eukaryota</taxon>
        <taxon>Fungi</taxon>
        <taxon>Dikarya</taxon>
        <taxon>Ascomycota</taxon>
        <taxon>Pezizomycotina</taxon>
        <taxon>Sordariomycetes</taxon>
        <taxon>Hypocreomycetidae</taxon>
        <taxon>Hypocreales</taxon>
        <taxon>Nectriaceae</taxon>
        <taxon>Fusarium</taxon>
        <taxon>Fusarium oxysporum species complex</taxon>
    </lineage>
</organism>
<dbReference type="Proteomes" id="UP000030676">
    <property type="component" value="Unassembled WGS sequence"/>
</dbReference>
<evidence type="ECO:0000313" key="1">
    <source>
        <dbReference type="EMBL" id="EXL67702.1"/>
    </source>
</evidence>
<sequence length="412" mass="47472">MPYRLDTHILTVDANVIHKVDAGNPREYHEPRNFNVRGYIISLEEEYDEHELDFLDWPPEKLNVYALTFACTMFRSSWLYIPIQCNATNGAARCLDLTSRLKSCAADWLQHKPGGAAIQFIIKCYRDSGCRASENEMKMQNPTRLLFNIYIMCNEKRAAPGRHIQPKTPPSLKCRGRIEEMHNLERSGNGTPIKEKEDHIADDSTLYKCEHIRAATCRNLTSFALAYWGKVKDLPGYDIAQHTIVLQVFHLLFLAKEYKASHDKTLPEPCIKCISETFMRKQLKGGLKWAISETESLLSLPLSSQLKIYDRMSYCEGKLNIQQFRFSGKPLFESPEQIIATLQFMPAFYLEEKVYGVVRESPEAQVIYAVACLLDSNYSPLNDLKQHHLLKTFDQLFRLLDHWNTATGNEEH</sequence>
<protein>
    <submittedName>
        <fullName evidence="1">Uncharacterized protein</fullName>
    </submittedName>
</protein>
<dbReference type="EMBL" id="KK033333">
    <property type="protein sequence ID" value="EXL67702.1"/>
    <property type="molecule type" value="Genomic_DNA"/>
</dbReference>